<dbReference type="AlphaFoldDB" id="A0A517NEG7"/>
<dbReference type="Gene3D" id="3.30.700.10">
    <property type="entry name" value="Glycoprotein, Type 4 Pilin"/>
    <property type="match status" value="1"/>
</dbReference>
<evidence type="ECO:0000313" key="4">
    <source>
        <dbReference type="Proteomes" id="UP000318538"/>
    </source>
</evidence>
<gene>
    <name evidence="3" type="ORF">K227x_39250</name>
</gene>
<reference evidence="3 4" key="1">
    <citation type="submission" date="2019-02" db="EMBL/GenBank/DDBJ databases">
        <title>Deep-cultivation of Planctomycetes and their phenomic and genomic characterization uncovers novel biology.</title>
        <authorList>
            <person name="Wiegand S."/>
            <person name="Jogler M."/>
            <person name="Boedeker C."/>
            <person name="Pinto D."/>
            <person name="Vollmers J."/>
            <person name="Rivas-Marin E."/>
            <person name="Kohn T."/>
            <person name="Peeters S.H."/>
            <person name="Heuer A."/>
            <person name="Rast P."/>
            <person name="Oberbeckmann S."/>
            <person name="Bunk B."/>
            <person name="Jeske O."/>
            <person name="Meyerdierks A."/>
            <person name="Storesund J.E."/>
            <person name="Kallscheuer N."/>
            <person name="Luecker S."/>
            <person name="Lage O.M."/>
            <person name="Pohl T."/>
            <person name="Merkel B.J."/>
            <person name="Hornburger P."/>
            <person name="Mueller R.-W."/>
            <person name="Bruemmer F."/>
            <person name="Labrenz M."/>
            <person name="Spormann A.M."/>
            <person name="Op den Camp H."/>
            <person name="Overmann J."/>
            <person name="Amann R."/>
            <person name="Jetten M.S.M."/>
            <person name="Mascher T."/>
            <person name="Medema M.H."/>
            <person name="Devos D.P."/>
            <person name="Kaster A.-K."/>
            <person name="Ovreas L."/>
            <person name="Rohde M."/>
            <person name="Galperin M.Y."/>
            <person name="Jogler C."/>
        </authorList>
    </citation>
    <scope>NUCLEOTIDE SEQUENCE [LARGE SCALE GENOMIC DNA]</scope>
    <source>
        <strain evidence="3 4">K22_7</strain>
    </source>
</reference>
<evidence type="ECO:0000256" key="1">
    <source>
        <dbReference type="SAM" id="MobiDB-lite"/>
    </source>
</evidence>
<evidence type="ECO:0000313" key="3">
    <source>
        <dbReference type="EMBL" id="QDT05525.1"/>
    </source>
</evidence>
<accession>A0A517NEG7</accession>
<evidence type="ECO:0008006" key="5">
    <source>
        <dbReference type="Google" id="ProtNLM"/>
    </source>
</evidence>
<dbReference type="Proteomes" id="UP000318538">
    <property type="component" value="Chromosome"/>
</dbReference>
<dbReference type="NCBIfam" id="TIGR02532">
    <property type="entry name" value="IV_pilin_GFxxxE"/>
    <property type="match status" value="1"/>
</dbReference>
<dbReference type="EMBL" id="CP036525">
    <property type="protein sequence ID" value="QDT05525.1"/>
    <property type="molecule type" value="Genomic_DNA"/>
</dbReference>
<keyword evidence="2" id="KW-0812">Transmembrane</keyword>
<organism evidence="3 4">
    <name type="scientific">Rubripirellula lacrimiformis</name>
    <dbReference type="NCBI Taxonomy" id="1930273"/>
    <lineage>
        <taxon>Bacteria</taxon>
        <taxon>Pseudomonadati</taxon>
        <taxon>Planctomycetota</taxon>
        <taxon>Planctomycetia</taxon>
        <taxon>Pirellulales</taxon>
        <taxon>Pirellulaceae</taxon>
        <taxon>Rubripirellula</taxon>
    </lineage>
</organism>
<sequence length="227" mass="24851">MSRNHPTRVTNRRRCVLNRPRNAGFSLLELMIVLTIMVGIGAVAWPSLRRPMADSSVQQAASELRGQIADCRQTAAVQGEPRLMRFQADQPLVYSGRWTDLVAEQLSDTPPDVGDEVDRDVDAWELPVDIVVDEVQFDQQSYVAVDQSSDPSVSTDIEKSMWYLPFLPNGQTRAAVIVLRDTATNSRVAIEIEAVTGMMRTSRLSAAQPIGASQASGLPPDDGGISD</sequence>
<keyword evidence="4" id="KW-1185">Reference proteome</keyword>
<proteinExistence type="predicted"/>
<protein>
    <recommendedName>
        <fullName evidence="5">Type II secretion system protein H</fullName>
    </recommendedName>
</protein>
<dbReference type="PROSITE" id="PS00409">
    <property type="entry name" value="PROKAR_NTER_METHYL"/>
    <property type="match status" value="1"/>
</dbReference>
<dbReference type="KEGG" id="rlc:K227x_39250"/>
<keyword evidence="2" id="KW-1133">Transmembrane helix</keyword>
<keyword evidence="2" id="KW-0472">Membrane</keyword>
<dbReference type="InterPro" id="IPR012902">
    <property type="entry name" value="N_methyl_site"/>
</dbReference>
<dbReference type="SUPFAM" id="SSF54523">
    <property type="entry name" value="Pili subunits"/>
    <property type="match status" value="1"/>
</dbReference>
<dbReference type="Pfam" id="PF07963">
    <property type="entry name" value="N_methyl"/>
    <property type="match status" value="1"/>
</dbReference>
<evidence type="ECO:0000256" key="2">
    <source>
        <dbReference type="SAM" id="Phobius"/>
    </source>
</evidence>
<name>A0A517NEG7_9BACT</name>
<feature type="region of interest" description="Disordered" evidence="1">
    <location>
        <begin position="208"/>
        <end position="227"/>
    </location>
</feature>
<dbReference type="InterPro" id="IPR045584">
    <property type="entry name" value="Pilin-like"/>
</dbReference>
<feature type="transmembrane region" description="Helical" evidence="2">
    <location>
        <begin position="21"/>
        <end position="45"/>
    </location>
</feature>